<keyword evidence="2" id="KW-1003">Cell membrane</keyword>
<protein>
    <submittedName>
        <fullName evidence="7">Polysaccharide transporter, PST family</fullName>
    </submittedName>
</protein>
<reference evidence="7 8" key="1">
    <citation type="submission" date="2016-10" db="EMBL/GenBank/DDBJ databases">
        <authorList>
            <person name="de Groot N.N."/>
        </authorList>
    </citation>
    <scope>NUCLEOTIDE SEQUENCE [LARGE SCALE GENOMIC DNA]</scope>
    <source>
        <strain evidence="7 8">LMG 2158</strain>
    </source>
</reference>
<evidence type="ECO:0000256" key="3">
    <source>
        <dbReference type="ARBA" id="ARBA00022692"/>
    </source>
</evidence>
<feature type="transmembrane region" description="Helical" evidence="6">
    <location>
        <begin position="149"/>
        <end position="170"/>
    </location>
</feature>
<evidence type="ECO:0000313" key="7">
    <source>
        <dbReference type="EMBL" id="SEH97823.1"/>
    </source>
</evidence>
<keyword evidence="4 6" id="KW-1133">Transmembrane helix</keyword>
<dbReference type="InterPro" id="IPR050833">
    <property type="entry name" value="Poly_Biosynth_Transport"/>
</dbReference>
<evidence type="ECO:0000256" key="6">
    <source>
        <dbReference type="SAM" id="Phobius"/>
    </source>
</evidence>
<feature type="transmembrane region" description="Helical" evidence="6">
    <location>
        <begin position="45"/>
        <end position="67"/>
    </location>
</feature>
<comment type="subcellular location">
    <subcellularLocation>
        <location evidence="1">Cell membrane</location>
        <topology evidence="1">Multi-pass membrane protein</topology>
    </subcellularLocation>
</comment>
<accession>A0A1H6MHJ1</accession>
<dbReference type="PANTHER" id="PTHR30250:SF30">
    <property type="entry name" value="LIPID III FLIPPASE"/>
    <property type="match status" value="1"/>
</dbReference>
<dbReference type="GO" id="GO:0005886">
    <property type="term" value="C:plasma membrane"/>
    <property type="evidence" value="ECO:0007669"/>
    <property type="project" value="UniProtKB-SubCell"/>
</dbReference>
<dbReference type="CDD" id="cd13125">
    <property type="entry name" value="MATE_like_10"/>
    <property type="match status" value="1"/>
</dbReference>
<feature type="transmembrane region" description="Helical" evidence="6">
    <location>
        <begin position="220"/>
        <end position="242"/>
    </location>
</feature>
<evidence type="ECO:0000313" key="8">
    <source>
        <dbReference type="Proteomes" id="UP000182272"/>
    </source>
</evidence>
<dbReference type="PANTHER" id="PTHR30250">
    <property type="entry name" value="PST FAMILY PREDICTED COLANIC ACID TRANSPORTER"/>
    <property type="match status" value="1"/>
</dbReference>
<dbReference type="OrthoDB" id="9769862at2"/>
<feature type="transmembrane region" description="Helical" evidence="6">
    <location>
        <begin position="334"/>
        <end position="355"/>
    </location>
</feature>
<evidence type="ECO:0000256" key="2">
    <source>
        <dbReference type="ARBA" id="ARBA00022475"/>
    </source>
</evidence>
<dbReference type="InterPro" id="IPR002797">
    <property type="entry name" value="Polysacc_synth"/>
</dbReference>
<dbReference type="Pfam" id="PF01943">
    <property type="entry name" value="Polysacc_synt"/>
    <property type="match status" value="1"/>
</dbReference>
<gene>
    <name evidence="7" type="ORF">SAMN05216581_0956</name>
</gene>
<sequence length="413" mass="45777">MKLIKTSLLSGVASLIKIFTLLGINKVLAIYTGPSGYALVGQLQNAVQIFSTFASGAISTGVTKYTAEYGGASDRQEKLWRTAFGIAISGSVVSAIVLIVFSAQLSEFFLGDRKYSSLFIIFAIGLCPMVVNTLLLAILNGKKEIKGYVLANIVGSLFSLLFTVVLAYFFDFYGALVALVSYQSVACLFTLAVCLKTNWFRVGLFLFKFDRQAAKELAKYTFMALCSAVCVPLSALFIRTYLTDGMGVEAAGYWEAMNRLSSAYMMVVTMTLSVYYLPKLSELASSGEIKQEVLSGYKIILPIAALLSLVVFVLRDFIIWLLFSSDFSPMRPLFVWQLVGDTLKIGSWILSYLMVSRAMIKEFIISEVLFSITLCVLVVVFSNLYGLIGATIGYSVNYFAYWVFLYFFVWRKV</sequence>
<feature type="transmembrane region" description="Helical" evidence="6">
    <location>
        <begin position="299"/>
        <end position="322"/>
    </location>
</feature>
<feature type="transmembrane region" description="Helical" evidence="6">
    <location>
        <begin position="367"/>
        <end position="386"/>
    </location>
</feature>
<feature type="transmembrane region" description="Helical" evidence="6">
    <location>
        <begin position="115"/>
        <end position="137"/>
    </location>
</feature>
<proteinExistence type="predicted"/>
<feature type="transmembrane region" description="Helical" evidence="6">
    <location>
        <begin position="392"/>
        <end position="410"/>
    </location>
</feature>
<dbReference type="RefSeq" id="WP_019362500.1">
    <property type="nucleotide sequence ID" value="NZ_LT629972.1"/>
</dbReference>
<dbReference type="GO" id="GO:0009246">
    <property type="term" value="P:enterobacterial common antigen biosynthetic process"/>
    <property type="evidence" value="ECO:0007669"/>
    <property type="project" value="InterPro"/>
</dbReference>
<dbReference type="Proteomes" id="UP000182272">
    <property type="component" value="Chromosome I"/>
</dbReference>
<feature type="transmembrane region" description="Helical" evidence="6">
    <location>
        <begin position="176"/>
        <end position="199"/>
    </location>
</feature>
<keyword evidence="5 6" id="KW-0472">Membrane</keyword>
<dbReference type="InterPro" id="IPR044550">
    <property type="entry name" value="WzxE"/>
</dbReference>
<evidence type="ECO:0000256" key="4">
    <source>
        <dbReference type="ARBA" id="ARBA00022989"/>
    </source>
</evidence>
<keyword evidence="3 6" id="KW-0812">Transmembrane</keyword>
<evidence type="ECO:0000256" key="1">
    <source>
        <dbReference type="ARBA" id="ARBA00004651"/>
    </source>
</evidence>
<organism evidence="7 8">
    <name type="scientific">Pseudomonas asplenii</name>
    <dbReference type="NCBI Taxonomy" id="53407"/>
    <lineage>
        <taxon>Bacteria</taxon>
        <taxon>Pseudomonadati</taxon>
        <taxon>Pseudomonadota</taxon>
        <taxon>Gammaproteobacteria</taxon>
        <taxon>Pseudomonadales</taxon>
        <taxon>Pseudomonadaceae</taxon>
        <taxon>Pseudomonas</taxon>
    </lineage>
</organism>
<dbReference type="AlphaFoldDB" id="A0A1H6MHJ1"/>
<evidence type="ECO:0000256" key="5">
    <source>
        <dbReference type="ARBA" id="ARBA00023136"/>
    </source>
</evidence>
<feature type="transmembrane region" description="Helical" evidence="6">
    <location>
        <begin position="262"/>
        <end position="278"/>
    </location>
</feature>
<feature type="transmembrane region" description="Helical" evidence="6">
    <location>
        <begin position="79"/>
        <end position="103"/>
    </location>
</feature>
<name>A0A1H6MHJ1_9PSED</name>
<dbReference type="EMBL" id="LT629972">
    <property type="protein sequence ID" value="SEH97823.1"/>
    <property type="molecule type" value="Genomic_DNA"/>
</dbReference>